<comment type="caution">
    <text evidence="3">The sequence shown here is derived from an EMBL/GenBank/DDBJ whole genome shotgun (WGS) entry which is preliminary data.</text>
</comment>
<protein>
    <submittedName>
        <fullName evidence="3">Uncharacterized protein</fullName>
    </submittedName>
</protein>
<sequence>MNPHGRSLLAAAALLALAQPLHDFATPQIGPGERKAPGGRILPAPQAPPPPPRDDTWTAKRKAKARAKRGRNW</sequence>
<organism evidence="3 4">
    <name type="scientific">Falsiroseomonas oleicola</name>
    <dbReference type="NCBI Taxonomy" id="2801474"/>
    <lineage>
        <taxon>Bacteria</taxon>
        <taxon>Pseudomonadati</taxon>
        <taxon>Pseudomonadota</taxon>
        <taxon>Alphaproteobacteria</taxon>
        <taxon>Acetobacterales</taxon>
        <taxon>Roseomonadaceae</taxon>
        <taxon>Falsiroseomonas</taxon>
    </lineage>
</organism>
<feature type="signal peptide" evidence="2">
    <location>
        <begin position="1"/>
        <end position="25"/>
    </location>
</feature>
<dbReference type="RefSeq" id="WP_216874803.1">
    <property type="nucleotide sequence ID" value="NZ_JAERQM010000002.1"/>
</dbReference>
<gene>
    <name evidence="3" type="ORF">JJQ90_09875</name>
</gene>
<evidence type="ECO:0000256" key="1">
    <source>
        <dbReference type="SAM" id="MobiDB-lite"/>
    </source>
</evidence>
<dbReference type="Proteomes" id="UP000689967">
    <property type="component" value="Unassembled WGS sequence"/>
</dbReference>
<feature type="compositionally biased region" description="Basic residues" evidence="1">
    <location>
        <begin position="59"/>
        <end position="73"/>
    </location>
</feature>
<dbReference type="EMBL" id="JAERQM010000002">
    <property type="protein sequence ID" value="MBU8544013.1"/>
    <property type="molecule type" value="Genomic_DNA"/>
</dbReference>
<feature type="region of interest" description="Disordered" evidence="1">
    <location>
        <begin position="24"/>
        <end position="73"/>
    </location>
</feature>
<keyword evidence="2" id="KW-0732">Signal</keyword>
<reference evidence="3 4" key="1">
    <citation type="submission" date="2021-01" db="EMBL/GenBank/DDBJ databases">
        <title>Roseomonas sp. nov, a bacterium isolated from an oil production mixture in Yumen Oilfield.</title>
        <authorList>
            <person name="Wu D."/>
        </authorList>
    </citation>
    <scope>NUCLEOTIDE SEQUENCE [LARGE SCALE GENOMIC DNA]</scope>
    <source>
        <strain evidence="3 4">ROY-5-3</strain>
    </source>
</reference>
<feature type="chain" id="PRO_5046739515" evidence="2">
    <location>
        <begin position="26"/>
        <end position="73"/>
    </location>
</feature>
<name>A0ABS6H8G9_9PROT</name>
<evidence type="ECO:0000313" key="4">
    <source>
        <dbReference type="Proteomes" id="UP000689967"/>
    </source>
</evidence>
<proteinExistence type="predicted"/>
<evidence type="ECO:0000313" key="3">
    <source>
        <dbReference type="EMBL" id="MBU8544013.1"/>
    </source>
</evidence>
<keyword evidence="4" id="KW-1185">Reference proteome</keyword>
<evidence type="ECO:0000256" key="2">
    <source>
        <dbReference type="SAM" id="SignalP"/>
    </source>
</evidence>
<accession>A0ABS6H8G9</accession>